<evidence type="ECO:0000259" key="5">
    <source>
        <dbReference type="Pfam" id="PF11380"/>
    </source>
</evidence>
<dbReference type="OrthoDB" id="570545at2"/>
<dbReference type="Pfam" id="PF00534">
    <property type="entry name" value="Glycos_transf_1"/>
    <property type="match status" value="1"/>
</dbReference>
<organism evidence="9 10">
    <name type="scientific">Streptosporangium subroseum</name>
    <dbReference type="NCBI Taxonomy" id="106412"/>
    <lineage>
        <taxon>Bacteria</taxon>
        <taxon>Bacillati</taxon>
        <taxon>Actinomycetota</taxon>
        <taxon>Actinomycetes</taxon>
        <taxon>Streptosporangiales</taxon>
        <taxon>Streptosporangiaceae</taxon>
        <taxon>Streptosporangium</taxon>
    </lineage>
</organism>
<feature type="domain" description="Stealth protein CR2 conserved region 2" evidence="5">
    <location>
        <begin position="668"/>
        <end position="771"/>
    </location>
</feature>
<keyword evidence="3" id="KW-0270">Exopolysaccharide synthesis</keyword>
<dbReference type="Pfam" id="PF11380">
    <property type="entry name" value="Stealth_CR2"/>
    <property type="match status" value="1"/>
</dbReference>
<dbReference type="PANTHER" id="PTHR24045:SF0">
    <property type="entry name" value="N-ACETYLGLUCOSAMINE-1-PHOSPHOTRANSFERASE SUBUNITS ALPHA_BETA"/>
    <property type="match status" value="1"/>
</dbReference>
<evidence type="ECO:0000259" key="7">
    <source>
        <dbReference type="Pfam" id="PF17102"/>
    </source>
</evidence>
<dbReference type="PANTHER" id="PTHR24045">
    <property type="match status" value="1"/>
</dbReference>
<evidence type="ECO:0000313" key="10">
    <source>
        <dbReference type="Proteomes" id="UP000198282"/>
    </source>
</evidence>
<dbReference type="SUPFAM" id="SSF53756">
    <property type="entry name" value="UDP-Glycosyltransferase/glycogen phosphorylase"/>
    <property type="match status" value="1"/>
</dbReference>
<gene>
    <name evidence="9" type="ORF">SAMN05216276_102280</name>
</gene>
<feature type="domain" description="Stealth protein CR4 conserved region 4" evidence="8">
    <location>
        <begin position="895"/>
        <end position="945"/>
    </location>
</feature>
<reference evidence="9 10" key="1">
    <citation type="submission" date="2017-06" db="EMBL/GenBank/DDBJ databases">
        <authorList>
            <person name="Kim H.J."/>
            <person name="Triplett B.A."/>
        </authorList>
    </citation>
    <scope>NUCLEOTIDE SEQUENCE [LARGE SCALE GENOMIC DNA]</scope>
    <source>
        <strain evidence="9 10">CGMCC 4.2132</strain>
    </source>
</reference>
<dbReference type="GO" id="GO:0016757">
    <property type="term" value="F:glycosyltransferase activity"/>
    <property type="evidence" value="ECO:0007669"/>
    <property type="project" value="InterPro"/>
</dbReference>
<evidence type="ECO:0000256" key="1">
    <source>
        <dbReference type="ARBA" id="ARBA00007583"/>
    </source>
</evidence>
<dbReference type="InterPro" id="IPR001296">
    <property type="entry name" value="Glyco_trans_1"/>
</dbReference>
<feature type="domain" description="Stealth protein CR1 conserved region 1" evidence="6">
    <location>
        <begin position="620"/>
        <end position="645"/>
    </location>
</feature>
<keyword evidence="10" id="KW-1185">Reference proteome</keyword>
<dbReference type="Pfam" id="PF17101">
    <property type="entry name" value="Stealth_CR1"/>
    <property type="match status" value="1"/>
</dbReference>
<evidence type="ECO:0000256" key="3">
    <source>
        <dbReference type="ARBA" id="ARBA00023169"/>
    </source>
</evidence>
<evidence type="ECO:0000259" key="8">
    <source>
        <dbReference type="Pfam" id="PF17103"/>
    </source>
</evidence>
<dbReference type="Gene3D" id="3.40.50.2000">
    <property type="entry name" value="Glycogen Phosphorylase B"/>
    <property type="match status" value="2"/>
</dbReference>
<dbReference type="InterPro" id="IPR031357">
    <property type="entry name" value="Stealth_CR3"/>
</dbReference>
<dbReference type="AlphaFoldDB" id="A0A239JCV4"/>
<keyword evidence="2 9" id="KW-0808">Transferase</keyword>
<dbReference type="InterPro" id="IPR031358">
    <property type="entry name" value="Stealth_CR1"/>
</dbReference>
<dbReference type="InterPro" id="IPR047141">
    <property type="entry name" value="Stealth"/>
</dbReference>
<accession>A0A239JCV4</accession>
<dbReference type="Pfam" id="PF17102">
    <property type="entry name" value="Stealth_CR3"/>
    <property type="match status" value="1"/>
</dbReference>
<sequence>MKIAYLLTWADVMGGTEAAVLTLASHLAEHHDVEVISVFRREAAPFCEVSPKVRLRYLVDETGPVRRPCRETAMDDATCAALAAMPSELVDPAWEGAFNRLADVEVEHALRGLDADVVVSSTPALLSLIVRLCPERTITVHQDHRCSELRGPSGEPLLRFAPRLDALVSLTHRTQLWCAQSLKDAAPHLATIPNALPSGYRPRSGLDTRTIVIAGRLVGEKRIDHAVRAFAGIAGRFPGWSLRILGDGPLTGSLRQLVQSLDLQDRIHLLGRSPHMAEEWAKASMCLLTSTSEGFPLVLTEALAAGVPVVAYDCPGGTSEIVRHGVDGFLVPEGDIDSLAVAMTKLMESPGTLREFGTAAREIGARLSPERITGAWLELFERLGAERDARSGRRAERIARHALRSVSGFVPVASADPEPGGGPQLRELEADLMRKDRTLTRSGARLCVIRDDVTPEDVLRANLEAVTKVLHDAAIPYALVRDTGPRHRIAVEEEHRAAVLSAIAREFDGRPVYAQPLKPTMCAPPVALAGQVAGWGDVGGLRVYTIYSVASRALRHGSAFGCDVEFWAPTADGGLRAVRPTLLGRELPREAMRPAKLTVGERSHPTYEPFTRPFVDDVTFPIDVVYTWVDGADPGWRARRDEALTGRSATAEAVTNTSANAADRGDGRYASRDELRYSLRSLDMYAPWVRHIWIVTDQQVPSWLDTSHSKVTVVDHKEIFSDAGALPTFNSHAIESRLHVIPGLSENFIYFNDDFFVGRPLSPDLFFLPSGIPLFFRSPATVLPTPIQEDEKSFYAAAKTTRDIMEREFGCTTANTFLHAPYALRKSVLFELAERFAPEIAATGRSRVRSRDDVSVVSSLHHYHAFRSGKAVPGEISVDYIALGQRDHLPRLTRLLTLRDRDAFCVNDADESDMSEEEKRRAISIFLASYFPVASEFEVGSPRNRARR</sequence>
<evidence type="ECO:0000259" key="4">
    <source>
        <dbReference type="Pfam" id="PF00534"/>
    </source>
</evidence>
<feature type="domain" description="Stealth protein CR3 conserved region 3" evidence="7">
    <location>
        <begin position="819"/>
        <end position="865"/>
    </location>
</feature>
<evidence type="ECO:0000256" key="2">
    <source>
        <dbReference type="ARBA" id="ARBA00022679"/>
    </source>
</evidence>
<protein>
    <submittedName>
        <fullName evidence="9">Glycosyltransferase involved in cell wall bisynthesis</fullName>
    </submittedName>
</protein>
<evidence type="ECO:0000313" key="9">
    <source>
        <dbReference type="EMBL" id="SNT03876.1"/>
    </source>
</evidence>
<name>A0A239JCV4_9ACTN</name>
<comment type="similarity">
    <text evidence="1">Belongs to the stealth family.</text>
</comment>
<feature type="domain" description="Glycosyl transferase family 1" evidence="4">
    <location>
        <begin position="207"/>
        <end position="362"/>
    </location>
</feature>
<evidence type="ECO:0000259" key="6">
    <source>
        <dbReference type="Pfam" id="PF17101"/>
    </source>
</evidence>
<dbReference type="InterPro" id="IPR021520">
    <property type="entry name" value="Stealth_CR2"/>
</dbReference>
<dbReference type="EMBL" id="FZOD01000022">
    <property type="protein sequence ID" value="SNT03876.1"/>
    <property type="molecule type" value="Genomic_DNA"/>
</dbReference>
<dbReference type="RefSeq" id="WP_089209343.1">
    <property type="nucleotide sequence ID" value="NZ_FZOD01000022.1"/>
</dbReference>
<dbReference type="GO" id="GO:0016772">
    <property type="term" value="F:transferase activity, transferring phosphorus-containing groups"/>
    <property type="evidence" value="ECO:0007669"/>
    <property type="project" value="InterPro"/>
</dbReference>
<dbReference type="GO" id="GO:0000271">
    <property type="term" value="P:polysaccharide biosynthetic process"/>
    <property type="evidence" value="ECO:0007669"/>
    <property type="project" value="UniProtKB-KW"/>
</dbReference>
<dbReference type="Proteomes" id="UP000198282">
    <property type="component" value="Unassembled WGS sequence"/>
</dbReference>
<dbReference type="InterPro" id="IPR031356">
    <property type="entry name" value="Stealth_CR4"/>
</dbReference>
<dbReference type="Pfam" id="PF17103">
    <property type="entry name" value="Stealth_CR4"/>
    <property type="match status" value="1"/>
</dbReference>
<dbReference type="CDD" id="cd03820">
    <property type="entry name" value="GT4_AmsD-like"/>
    <property type="match status" value="1"/>
</dbReference>
<proteinExistence type="inferred from homology"/>